<keyword evidence="16" id="KW-1185">Reference proteome</keyword>
<organism evidence="15 16">
    <name type="scientific">Pseudoalteromonas porphyrae</name>
    <dbReference type="NCBI Taxonomy" id="187330"/>
    <lineage>
        <taxon>Bacteria</taxon>
        <taxon>Pseudomonadati</taxon>
        <taxon>Pseudomonadota</taxon>
        <taxon>Gammaproteobacteria</taxon>
        <taxon>Alteromonadales</taxon>
        <taxon>Pseudoalteromonadaceae</taxon>
        <taxon>Pseudoalteromonas</taxon>
    </lineage>
</organism>
<keyword evidence="3 9" id="KW-1134">Transmembrane beta strand</keyword>
<keyword evidence="6 11" id="KW-0798">TonB box</keyword>
<evidence type="ECO:0000256" key="8">
    <source>
        <dbReference type="ARBA" id="ARBA00023237"/>
    </source>
</evidence>
<dbReference type="Gene3D" id="2.170.130.10">
    <property type="entry name" value="TonB-dependent receptor, plug domain"/>
    <property type="match status" value="1"/>
</dbReference>
<evidence type="ECO:0000259" key="14">
    <source>
        <dbReference type="Pfam" id="PF07715"/>
    </source>
</evidence>
<dbReference type="PROSITE" id="PS52016">
    <property type="entry name" value="TONB_DEPENDENT_REC_3"/>
    <property type="match status" value="1"/>
</dbReference>
<dbReference type="PANTHER" id="PTHR40980">
    <property type="entry name" value="PLUG DOMAIN-CONTAINING PROTEIN"/>
    <property type="match status" value="1"/>
</dbReference>
<evidence type="ECO:0000313" key="16">
    <source>
        <dbReference type="Proteomes" id="UP000037848"/>
    </source>
</evidence>
<dbReference type="GO" id="GO:0009279">
    <property type="term" value="C:cell outer membrane"/>
    <property type="evidence" value="ECO:0007669"/>
    <property type="project" value="UniProtKB-SubCell"/>
</dbReference>
<keyword evidence="8 9" id="KW-0998">Cell outer membrane</keyword>
<dbReference type="InterPro" id="IPR010104">
    <property type="entry name" value="TonB_rcpt_bac"/>
</dbReference>
<dbReference type="InterPro" id="IPR000531">
    <property type="entry name" value="Beta-barrel_TonB"/>
</dbReference>
<dbReference type="InterPro" id="IPR039426">
    <property type="entry name" value="TonB-dep_rcpt-like"/>
</dbReference>
<accession>A0A0N0LU68</accession>
<comment type="subcellular location">
    <subcellularLocation>
        <location evidence="1 9">Cell outer membrane</location>
        <topology evidence="1 9">Multi-pass membrane protein</topology>
    </subcellularLocation>
</comment>
<dbReference type="CDD" id="cd01347">
    <property type="entry name" value="ligand_gated_channel"/>
    <property type="match status" value="1"/>
</dbReference>
<keyword evidence="15" id="KW-0675">Receptor</keyword>
<evidence type="ECO:0000256" key="10">
    <source>
        <dbReference type="PROSITE-ProRule" id="PRU10144"/>
    </source>
</evidence>
<dbReference type="InterPro" id="IPR037066">
    <property type="entry name" value="Plug_dom_sf"/>
</dbReference>
<feature type="domain" description="TonB-dependent receptor-like beta-barrel" evidence="13">
    <location>
        <begin position="382"/>
        <end position="833"/>
    </location>
</feature>
<sequence length="868" mass="96094">MLKVKMNKLHLAVSASLITSALSLPMVAHSAEAKSTDEVEVIQVRGIRGSVVKSLNTKRYSDSIVDAVTAEDIGKFPDQNVAESLQRITGVSISRNFGEGERVSIRGTAESQNRTLLNGQAVGSADWWTNSAASRGFNYTMLPSEIVSGLEVYKSPEADIDEGSIGGTVIVRTRKPLDLEANKIAGSVLAQHSEISGETDPQLSVMYNFKNDDETFGALISLVRQQRNLRRDGIESWSWAKRDITLTDGTVHKNVYSPGGGGSAMFLQERVRTGINLAIQYRPTEQLDLTFNALDSTLEANNENQNFLWIPGYGQRAAEYDQNDVLTRPADPHYNSVDLINHDKVGQMLVGGELALSPTGNNILDETKVRNSEIKTKSYDLKADYQGELWLTSVHVGYTEGSGGSQADRSVGWEGNYVHSFDTSGVEDVRTTYGADPADGKQWDLGFLRYDSNNAKDDETYLQVDFSRPIDIAVFNNVKFGLKYRDHSRFNTKHTTDNRTDLNWNLADYSLSMPSDYLSGLGSDGTLRNYAITDSNKIRAEGDALGWNYRVLKASTFEVEEKITAGYIKADIDVDGMRGNLGVRLVQTQQSTAAYVGTSGSEVWTHDDRDYFDILPSINLAVDLDEDLLLRFSAARVMSRPDYAAMTPSTSYNLETKTGSGGNPEIDPYRATQFDTGIEWYFSEAGLFSAVVFYKDIQSFLDVTPSLETHEGVEILVNRPTNGRSGRIQGLELGYQQEIYDGFGVNANYTFVDGEAKDADGNDTIIPGNSEHTVNLSTYYETETFSTRISYNFRTGYNSGQGHGYVDDYGQVDANFTYNVNDNLALVFEAINLTDEHTFSYQEEGVQQALTGVYADGRRFVAGIRFNF</sequence>
<evidence type="ECO:0000256" key="5">
    <source>
        <dbReference type="ARBA" id="ARBA00022729"/>
    </source>
</evidence>
<dbReference type="InterPro" id="IPR010917">
    <property type="entry name" value="TonB_rcpt_CS"/>
</dbReference>
<dbReference type="Pfam" id="PF00593">
    <property type="entry name" value="TonB_dep_Rec_b-barrel"/>
    <property type="match status" value="1"/>
</dbReference>
<keyword evidence="7 9" id="KW-0472">Membrane</keyword>
<evidence type="ECO:0000259" key="13">
    <source>
        <dbReference type="Pfam" id="PF00593"/>
    </source>
</evidence>
<reference evidence="15 16" key="1">
    <citation type="submission" date="2015-08" db="EMBL/GenBank/DDBJ databases">
        <title>Draft Genome Sequence of Pseudoalteromonas porphyrae UCD-SED14.</title>
        <authorList>
            <person name="Coil D.A."/>
            <person name="Jospin G."/>
            <person name="Lee R.D."/>
            <person name="Eisen J.A."/>
        </authorList>
    </citation>
    <scope>NUCLEOTIDE SEQUENCE [LARGE SCALE GENOMIC DNA]</scope>
    <source>
        <strain evidence="15 16">UCD-SED14</strain>
    </source>
</reference>
<evidence type="ECO:0000256" key="11">
    <source>
        <dbReference type="RuleBase" id="RU003357"/>
    </source>
</evidence>
<comment type="similarity">
    <text evidence="9 11">Belongs to the TonB-dependent receptor family.</text>
</comment>
<dbReference type="InterPro" id="IPR036942">
    <property type="entry name" value="Beta-barrel_TonB_sf"/>
</dbReference>
<dbReference type="AlphaFoldDB" id="A0A0N0LU68"/>
<dbReference type="OrthoDB" id="8727862at2"/>
<proteinExistence type="inferred from homology"/>
<name>A0A0N0LU68_9GAMM</name>
<dbReference type="PANTHER" id="PTHR40980:SF3">
    <property type="entry name" value="TONB-DEPENDENT RECEPTOR-LIKE BETA-BARREL DOMAIN-CONTAINING PROTEIN"/>
    <property type="match status" value="1"/>
</dbReference>
<dbReference type="PROSITE" id="PS01156">
    <property type="entry name" value="TONB_DEPENDENT_REC_2"/>
    <property type="match status" value="1"/>
</dbReference>
<feature type="domain" description="TonB-dependent receptor plug" evidence="14">
    <location>
        <begin position="59"/>
        <end position="168"/>
    </location>
</feature>
<feature type="chain" id="PRO_5005854869" evidence="12">
    <location>
        <begin position="31"/>
        <end position="868"/>
    </location>
</feature>
<keyword evidence="2 9" id="KW-0813">Transport</keyword>
<evidence type="ECO:0000256" key="12">
    <source>
        <dbReference type="SAM" id="SignalP"/>
    </source>
</evidence>
<dbReference type="Pfam" id="PF07715">
    <property type="entry name" value="Plug"/>
    <property type="match status" value="1"/>
</dbReference>
<dbReference type="STRING" id="187330.AMS58_19655"/>
<dbReference type="EMBL" id="LHPH01000034">
    <property type="protein sequence ID" value="KPH56758.1"/>
    <property type="molecule type" value="Genomic_DNA"/>
</dbReference>
<evidence type="ECO:0000256" key="1">
    <source>
        <dbReference type="ARBA" id="ARBA00004571"/>
    </source>
</evidence>
<evidence type="ECO:0000313" key="15">
    <source>
        <dbReference type="EMBL" id="KPH56758.1"/>
    </source>
</evidence>
<evidence type="ECO:0000256" key="7">
    <source>
        <dbReference type="ARBA" id="ARBA00023136"/>
    </source>
</evidence>
<keyword evidence="5 12" id="KW-0732">Signal</keyword>
<evidence type="ECO:0000256" key="6">
    <source>
        <dbReference type="ARBA" id="ARBA00023077"/>
    </source>
</evidence>
<keyword evidence="4 9" id="KW-0812">Transmembrane</keyword>
<evidence type="ECO:0000256" key="4">
    <source>
        <dbReference type="ARBA" id="ARBA00022692"/>
    </source>
</evidence>
<comment type="caution">
    <text evidence="15">The sequence shown here is derived from an EMBL/GenBank/DDBJ whole genome shotgun (WGS) entry which is preliminary data.</text>
</comment>
<evidence type="ECO:0000256" key="2">
    <source>
        <dbReference type="ARBA" id="ARBA00022448"/>
    </source>
</evidence>
<evidence type="ECO:0000256" key="3">
    <source>
        <dbReference type="ARBA" id="ARBA00022452"/>
    </source>
</evidence>
<dbReference type="InterPro" id="IPR012910">
    <property type="entry name" value="Plug_dom"/>
</dbReference>
<dbReference type="NCBIfam" id="TIGR01782">
    <property type="entry name" value="TonB-Xanth-Caul"/>
    <property type="match status" value="1"/>
</dbReference>
<gene>
    <name evidence="15" type="ORF">ADS77_20205</name>
</gene>
<protein>
    <submittedName>
        <fullName evidence="15">TonB-dependent receptor</fullName>
    </submittedName>
</protein>
<feature type="short sequence motif" description="TonB C-terminal box" evidence="10">
    <location>
        <begin position="851"/>
        <end position="868"/>
    </location>
</feature>
<dbReference type="Gene3D" id="2.40.170.20">
    <property type="entry name" value="TonB-dependent receptor, beta-barrel domain"/>
    <property type="match status" value="1"/>
</dbReference>
<dbReference type="Proteomes" id="UP000037848">
    <property type="component" value="Unassembled WGS sequence"/>
</dbReference>
<dbReference type="PATRIC" id="fig|187330.3.peg.2968"/>
<dbReference type="SUPFAM" id="SSF56935">
    <property type="entry name" value="Porins"/>
    <property type="match status" value="1"/>
</dbReference>
<feature type="signal peptide" evidence="12">
    <location>
        <begin position="1"/>
        <end position="30"/>
    </location>
</feature>
<evidence type="ECO:0000256" key="9">
    <source>
        <dbReference type="PROSITE-ProRule" id="PRU01360"/>
    </source>
</evidence>
<dbReference type="RefSeq" id="WP_054456026.1">
    <property type="nucleotide sequence ID" value="NZ_LHPH01000034.1"/>
</dbReference>